<gene>
    <name evidence="1" type="ORF">DY000_02055154</name>
</gene>
<proteinExistence type="predicted"/>
<dbReference type="Proteomes" id="UP000266723">
    <property type="component" value="Unassembled WGS sequence"/>
</dbReference>
<sequence>MLRNVKRTYTSVAKRARIKNRSKVPRFATKVFVATLATISTELEVVADDEIELELGADLDVVTELEAEMVVQLRQKWKLEIGEFAE</sequence>
<reference evidence="1 2" key="1">
    <citation type="journal article" date="2020" name="BMC Genomics">
        <title>Intraspecific diversification of the crop wild relative Brassica cretica Lam. using demographic model selection.</title>
        <authorList>
            <person name="Kioukis A."/>
            <person name="Michalopoulou V.A."/>
            <person name="Briers L."/>
            <person name="Pirintsos S."/>
            <person name="Studholme D.J."/>
            <person name="Pavlidis P."/>
            <person name="Sarris P.F."/>
        </authorList>
    </citation>
    <scope>NUCLEOTIDE SEQUENCE [LARGE SCALE GENOMIC DNA]</scope>
    <source>
        <strain evidence="2">cv. PFS-1207/04</strain>
    </source>
</reference>
<comment type="caution">
    <text evidence="1">The sequence shown here is derived from an EMBL/GenBank/DDBJ whole genome shotgun (WGS) entry which is preliminary data.</text>
</comment>
<name>A0ABQ7A5T6_BRACR</name>
<evidence type="ECO:0000313" key="2">
    <source>
        <dbReference type="Proteomes" id="UP000266723"/>
    </source>
</evidence>
<evidence type="ECO:0000313" key="1">
    <source>
        <dbReference type="EMBL" id="KAF3493042.1"/>
    </source>
</evidence>
<dbReference type="EMBL" id="QGKV02002055">
    <property type="protein sequence ID" value="KAF3493042.1"/>
    <property type="molecule type" value="Genomic_DNA"/>
</dbReference>
<protein>
    <submittedName>
        <fullName evidence="1">Uncharacterized protein</fullName>
    </submittedName>
</protein>
<accession>A0ABQ7A5T6</accession>
<keyword evidence="2" id="KW-1185">Reference proteome</keyword>
<organism evidence="1 2">
    <name type="scientific">Brassica cretica</name>
    <name type="common">Mustard</name>
    <dbReference type="NCBI Taxonomy" id="69181"/>
    <lineage>
        <taxon>Eukaryota</taxon>
        <taxon>Viridiplantae</taxon>
        <taxon>Streptophyta</taxon>
        <taxon>Embryophyta</taxon>
        <taxon>Tracheophyta</taxon>
        <taxon>Spermatophyta</taxon>
        <taxon>Magnoliopsida</taxon>
        <taxon>eudicotyledons</taxon>
        <taxon>Gunneridae</taxon>
        <taxon>Pentapetalae</taxon>
        <taxon>rosids</taxon>
        <taxon>malvids</taxon>
        <taxon>Brassicales</taxon>
        <taxon>Brassicaceae</taxon>
        <taxon>Brassiceae</taxon>
        <taxon>Brassica</taxon>
    </lineage>
</organism>